<dbReference type="InterPro" id="IPR016410">
    <property type="entry name" value="Phage_imm"/>
</dbReference>
<name>A0ABP7S1P9_9ACTN</name>
<organism evidence="2 3">
    <name type="scientific">Streptomyces marokkonensis</name>
    <dbReference type="NCBI Taxonomy" id="324855"/>
    <lineage>
        <taxon>Bacteria</taxon>
        <taxon>Bacillati</taxon>
        <taxon>Actinomycetota</taxon>
        <taxon>Actinomycetes</taxon>
        <taxon>Kitasatosporales</taxon>
        <taxon>Streptomycetaceae</taxon>
        <taxon>Streptomyces</taxon>
    </lineage>
</organism>
<dbReference type="Pfam" id="PF14373">
    <property type="entry name" value="Imm_superinfect"/>
    <property type="match status" value="1"/>
</dbReference>
<dbReference type="Proteomes" id="UP001500034">
    <property type="component" value="Unassembled WGS sequence"/>
</dbReference>
<gene>
    <name evidence="2" type="ORF">GCM10022384_59780</name>
</gene>
<feature type="transmembrane region" description="Helical" evidence="1">
    <location>
        <begin position="38"/>
        <end position="60"/>
    </location>
</feature>
<dbReference type="EMBL" id="BAABCQ010000170">
    <property type="protein sequence ID" value="GAA4005409.1"/>
    <property type="molecule type" value="Genomic_DNA"/>
</dbReference>
<protein>
    <recommendedName>
        <fullName evidence="4">Superinfection immunity protein</fullName>
    </recommendedName>
</protein>
<accession>A0ABP7S1P9</accession>
<keyword evidence="1" id="KW-0472">Membrane</keyword>
<evidence type="ECO:0000313" key="3">
    <source>
        <dbReference type="Proteomes" id="UP001500034"/>
    </source>
</evidence>
<sequence>MFSDVGPLKLLVVALVGLFFLGVPSLVAHRRRVQHLRWVIVVNVIGAFTGLFWFVALFMAMSMATRQPDRALAPGSQLGL</sequence>
<evidence type="ECO:0008006" key="4">
    <source>
        <dbReference type="Google" id="ProtNLM"/>
    </source>
</evidence>
<keyword evidence="3" id="KW-1185">Reference proteome</keyword>
<proteinExistence type="predicted"/>
<keyword evidence="1" id="KW-0812">Transmembrane</keyword>
<comment type="caution">
    <text evidence="2">The sequence shown here is derived from an EMBL/GenBank/DDBJ whole genome shotgun (WGS) entry which is preliminary data.</text>
</comment>
<keyword evidence="1" id="KW-1133">Transmembrane helix</keyword>
<evidence type="ECO:0000256" key="1">
    <source>
        <dbReference type="SAM" id="Phobius"/>
    </source>
</evidence>
<evidence type="ECO:0000313" key="2">
    <source>
        <dbReference type="EMBL" id="GAA4005409.1"/>
    </source>
</evidence>
<reference evidence="3" key="1">
    <citation type="journal article" date="2019" name="Int. J. Syst. Evol. Microbiol.">
        <title>The Global Catalogue of Microorganisms (GCM) 10K type strain sequencing project: providing services to taxonomists for standard genome sequencing and annotation.</title>
        <authorList>
            <consortium name="The Broad Institute Genomics Platform"/>
            <consortium name="The Broad Institute Genome Sequencing Center for Infectious Disease"/>
            <person name="Wu L."/>
            <person name="Ma J."/>
        </authorList>
    </citation>
    <scope>NUCLEOTIDE SEQUENCE [LARGE SCALE GENOMIC DNA]</scope>
    <source>
        <strain evidence="3">JCM 17027</strain>
    </source>
</reference>